<dbReference type="RefSeq" id="WP_262395262.1">
    <property type="nucleotide sequence ID" value="NZ_JACRTD010000005.1"/>
</dbReference>
<evidence type="ECO:0000256" key="6">
    <source>
        <dbReference type="ARBA" id="ARBA00022592"/>
    </source>
</evidence>
<keyword evidence="5 7" id="KW-0963">Cytoplasm</keyword>
<dbReference type="GO" id="GO:0006817">
    <property type="term" value="P:phosphate ion transport"/>
    <property type="evidence" value="ECO:0007669"/>
    <property type="project" value="UniProtKB-KW"/>
</dbReference>
<dbReference type="InterPro" id="IPR028366">
    <property type="entry name" value="PhoU"/>
</dbReference>
<dbReference type="PANTHER" id="PTHR42930:SF3">
    <property type="entry name" value="PHOSPHATE-SPECIFIC TRANSPORT SYSTEM ACCESSORY PROTEIN PHOU"/>
    <property type="match status" value="1"/>
</dbReference>
<dbReference type="NCBIfam" id="TIGR02135">
    <property type="entry name" value="phoU_full"/>
    <property type="match status" value="1"/>
</dbReference>
<keyword evidence="6 7" id="KW-0592">Phosphate transport</keyword>
<dbReference type="GO" id="GO:0030643">
    <property type="term" value="P:intracellular phosphate ion homeostasis"/>
    <property type="evidence" value="ECO:0007669"/>
    <property type="project" value="InterPro"/>
</dbReference>
<evidence type="ECO:0000256" key="5">
    <source>
        <dbReference type="ARBA" id="ARBA00022490"/>
    </source>
</evidence>
<evidence type="ECO:0000256" key="7">
    <source>
        <dbReference type="PIRNR" id="PIRNR003107"/>
    </source>
</evidence>
<reference evidence="9" key="1">
    <citation type="submission" date="2020-08" db="EMBL/GenBank/DDBJ databases">
        <title>Genome public.</title>
        <authorList>
            <person name="Liu C."/>
            <person name="Sun Q."/>
        </authorList>
    </citation>
    <scope>NUCLEOTIDE SEQUENCE</scope>
    <source>
        <strain evidence="9">NSJ-64</strain>
    </source>
</reference>
<evidence type="ECO:0000256" key="3">
    <source>
        <dbReference type="ARBA" id="ARBA00011738"/>
    </source>
</evidence>
<organism evidence="9 10">
    <name type="scientific">Youxingia wuxianensis</name>
    <dbReference type="NCBI Taxonomy" id="2763678"/>
    <lineage>
        <taxon>Bacteria</taxon>
        <taxon>Bacillati</taxon>
        <taxon>Bacillota</taxon>
        <taxon>Clostridia</taxon>
        <taxon>Eubacteriales</taxon>
        <taxon>Oscillospiraceae</taxon>
        <taxon>Youxingia</taxon>
    </lineage>
</organism>
<dbReference type="InterPro" id="IPR038078">
    <property type="entry name" value="PhoU-like_sf"/>
</dbReference>
<keyword evidence="10" id="KW-1185">Reference proteome</keyword>
<protein>
    <recommendedName>
        <fullName evidence="7">Phosphate-specific transport system accessory protein PhoU</fullName>
    </recommendedName>
</protein>
<proteinExistence type="inferred from homology"/>
<dbReference type="GO" id="GO:0005737">
    <property type="term" value="C:cytoplasm"/>
    <property type="evidence" value="ECO:0007669"/>
    <property type="project" value="UniProtKB-SubCell"/>
</dbReference>
<name>A0A926EP05_9FIRM</name>
<evidence type="ECO:0000256" key="4">
    <source>
        <dbReference type="ARBA" id="ARBA00022448"/>
    </source>
</evidence>
<dbReference type="Gene3D" id="1.20.58.220">
    <property type="entry name" value="Phosphate transport system protein phou homolog 2, domain 2"/>
    <property type="match status" value="1"/>
</dbReference>
<dbReference type="GO" id="GO:0045936">
    <property type="term" value="P:negative regulation of phosphate metabolic process"/>
    <property type="evidence" value="ECO:0007669"/>
    <property type="project" value="InterPro"/>
</dbReference>
<comment type="caution">
    <text evidence="9">The sequence shown here is derived from an EMBL/GenBank/DDBJ whole genome shotgun (WGS) entry which is preliminary data.</text>
</comment>
<sequence>MRNRFDRELEVLNNELISMGALIENAIGDAVKALIEKDAGLAYKAIDFDSEVDEKEKDIERRCLKLLLQQQPVAADLRMISTALKMITDMERIGDQARDISEITIRLINEDYITSMEHISKMAKDTISMVTRSVDAYVAHDLKLAQEVIEYDDVVDGLFDKVKADLIGLIRESADNGEQAVDLLMVAKYFERIGDHATNIAEWVVFSITGQHGSQRVI</sequence>
<dbReference type="SUPFAM" id="SSF109755">
    <property type="entry name" value="PhoU-like"/>
    <property type="match status" value="1"/>
</dbReference>
<evidence type="ECO:0000313" key="10">
    <source>
        <dbReference type="Proteomes" id="UP000623678"/>
    </source>
</evidence>
<feature type="domain" description="PhoU" evidence="8">
    <location>
        <begin position="17"/>
        <end position="103"/>
    </location>
</feature>
<dbReference type="PANTHER" id="PTHR42930">
    <property type="entry name" value="PHOSPHATE-SPECIFIC TRANSPORT SYSTEM ACCESSORY PROTEIN PHOU"/>
    <property type="match status" value="1"/>
</dbReference>
<dbReference type="PIRSF" id="PIRSF003107">
    <property type="entry name" value="PhoU"/>
    <property type="match status" value="1"/>
</dbReference>
<comment type="similarity">
    <text evidence="2 7">Belongs to the PhoU family.</text>
</comment>
<dbReference type="FunFam" id="1.20.58.220:FF:000004">
    <property type="entry name" value="Phosphate-specific transport system accessory protein PhoU"/>
    <property type="match status" value="1"/>
</dbReference>
<comment type="subcellular location">
    <subcellularLocation>
        <location evidence="1 7">Cytoplasm</location>
    </subcellularLocation>
</comment>
<dbReference type="InterPro" id="IPR026022">
    <property type="entry name" value="PhoU_dom"/>
</dbReference>
<feature type="domain" description="PhoU" evidence="8">
    <location>
        <begin position="119"/>
        <end position="204"/>
    </location>
</feature>
<comment type="subunit">
    <text evidence="3 7">Homodimer.</text>
</comment>
<keyword evidence="4 7" id="KW-0813">Transport</keyword>
<evidence type="ECO:0000313" key="9">
    <source>
        <dbReference type="EMBL" id="MBC8585473.1"/>
    </source>
</evidence>
<comment type="function">
    <text evidence="7">Plays a role in the regulation of phosphate uptake.</text>
</comment>
<evidence type="ECO:0000259" key="8">
    <source>
        <dbReference type="Pfam" id="PF01895"/>
    </source>
</evidence>
<evidence type="ECO:0000256" key="2">
    <source>
        <dbReference type="ARBA" id="ARBA00008107"/>
    </source>
</evidence>
<evidence type="ECO:0000256" key="1">
    <source>
        <dbReference type="ARBA" id="ARBA00004496"/>
    </source>
</evidence>
<dbReference type="Proteomes" id="UP000623678">
    <property type="component" value="Unassembled WGS sequence"/>
</dbReference>
<gene>
    <name evidence="9" type="primary">phoU</name>
    <name evidence="9" type="ORF">H8705_07750</name>
</gene>
<accession>A0A926EP05</accession>
<dbReference type="EMBL" id="JACRTD010000005">
    <property type="protein sequence ID" value="MBC8585473.1"/>
    <property type="molecule type" value="Genomic_DNA"/>
</dbReference>
<dbReference type="Pfam" id="PF01895">
    <property type="entry name" value="PhoU"/>
    <property type="match status" value="2"/>
</dbReference>
<dbReference type="AlphaFoldDB" id="A0A926EP05"/>